<reference evidence="1" key="1">
    <citation type="submission" date="2018-05" db="EMBL/GenBank/DDBJ databases">
        <authorList>
            <person name="Lanie J.A."/>
            <person name="Ng W.-L."/>
            <person name="Kazmierczak K.M."/>
            <person name="Andrzejewski T.M."/>
            <person name="Davidsen T.M."/>
            <person name="Wayne K.J."/>
            <person name="Tettelin H."/>
            <person name="Glass J.I."/>
            <person name="Rusch D."/>
            <person name="Podicherti R."/>
            <person name="Tsui H.-C.T."/>
            <person name="Winkler M.E."/>
        </authorList>
    </citation>
    <scope>NUCLEOTIDE SEQUENCE</scope>
</reference>
<accession>A0A381R151</accession>
<sequence>MRMVSPEAISRILFLTNINGSGHNNPRVSIS</sequence>
<name>A0A381R151_9ZZZZ</name>
<dbReference type="AlphaFoldDB" id="A0A381R151"/>
<gene>
    <name evidence="1" type="ORF">METZ01_LOCUS37422</name>
</gene>
<protein>
    <submittedName>
        <fullName evidence="1">Uncharacterized protein</fullName>
    </submittedName>
</protein>
<organism evidence="1">
    <name type="scientific">marine metagenome</name>
    <dbReference type="NCBI Taxonomy" id="408172"/>
    <lineage>
        <taxon>unclassified sequences</taxon>
        <taxon>metagenomes</taxon>
        <taxon>ecological metagenomes</taxon>
    </lineage>
</organism>
<evidence type="ECO:0000313" key="1">
    <source>
        <dbReference type="EMBL" id="SUZ84568.1"/>
    </source>
</evidence>
<proteinExistence type="predicted"/>
<dbReference type="EMBL" id="UINC01001596">
    <property type="protein sequence ID" value="SUZ84568.1"/>
    <property type="molecule type" value="Genomic_DNA"/>
</dbReference>